<organism evidence="1 2">
    <name type="scientific">Chloropicon primus</name>
    <dbReference type="NCBI Taxonomy" id="1764295"/>
    <lineage>
        <taxon>Eukaryota</taxon>
        <taxon>Viridiplantae</taxon>
        <taxon>Chlorophyta</taxon>
        <taxon>Chloropicophyceae</taxon>
        <taxon>Chloropicales</taxon>
        <taxon>Chloropicaceae</taxon>
        <taxon>Chloropicon</taxon>
    </lineage>
</organism>
<dbReference type="Proteomes" id="UP000316726">
    <property type="component" value="Chromosome 7"/>
</dbReference>
<proteinExistence type="predicted"/>
<name>A0A5B8MNV2_9CHLO</name>
<evidence type="ECO:0000313" key="2">
    <source>
        <dbReference type="Proteomes" id="UP000316726"/>
    </source>
</evidence>
<dbReference type="AlphaFoldDB" id="A0A5B8MNV2"/>
<sequence length="519" mass="57811">MASTSSTTMKRKATEAAATCWAAHGDLEEFDLASCAVPQPGERVLVLSKDNSSEVEVTVHQALGKNGRPLRSKLFEVGALFKPEMTGGLNFLCCVPTRDADGTWKRCGTLLKIPKDSLGNPFRHIRQKHPKAYGVLVGESGRERGTKSARKQIKVDDVIDQATAAVRSGERVGTKRCNGAGRRRENLLQKGVEFCAKNLLPLDVIDSKGFKTFTAFLSRTVKKSDDLEAPSLPEDRNACLEQLSRAVVQRMKQSIAEKRQQYYQGVPFLRIVVEPDFVPYPLVRIVCYDEAGEPHEMNYVTSSEELTNLCLAPAKTAAYAKAVEVTVKDVLGDELASVWENAVSIEVYSSEGLVGQTPYPVIGGRTDKGKVDLETILRYVDPTVIWSADDRPSMEEHLVNLFRSLPSAEVDLETTLKRLAEEFDRYASTRDAMQRGRADWRTPGKLASRVTGYWESAHGEDTPLLRKLALSVRPLGEKEERRPLQSKRDIRTIESGDFLQPGDNFEKKNTQNTLMVKYN</sequence>
<dbReference type="EMBL" id="CP031040">
    <property type="protein sequence ID" value="QDZ22213.1"/>
    <property type="molecule type" value="Genomic_DNA"/>
</dbReference>
<reference evidence="1 2" key="1">
    <citation type="submission" date="2018-07" db="EMBL/GenBank/DDBJ databases">
        <title>The complete nuclear genome of the prasinophyte Chloropicon primus (CCMP1205).</title>
        <authorList>
            <person name="Pombert J.-F."/>
            <person name="Otis C."/>
            <person name="Turmel M."/>
            <person name="Lemieux C."/>
        </authorList>
    </citation>
    <scope>NUCLEOTIDE SEQUENCE [LARGE SCALE GENOMIC DNA]</scope>
    <source>
        <strain evidence="1 2">CCMP1205</strain>
    </source>
</reference>
<protein>
    <submittedName>
        <fullName evidence="1">Uncharacterized protein</fullName>
    </submittedName>
</protein>
<gene>
    <name evidence="1" type="ORF">A3770_07p47310</name>
</gene>
<keyword evidence="2" id="KW-1185">Reference proteome</keyword>
<accession>A0A5B8MNV2</accession>
<evidence type="ECO:0000313" key="1">
    <source>
        <dbReference type="EMBL" id="QDZ22213.1"/>
    </source>
</evidence>